<dbReference type="PANTHER" id="PTHR35610:SF8">
    <property type="entry name" value="3-ISOPROPYLMALATE DEHYDRATASE"/>
    <property type="match status" value="1"/>
</dbReference>
<dbReference type="AlphaFoldDB" id="A0A1G9W6T3"/>
<proteinExistence type="predicted"/>
<protein>
    <recommendedName>
        <fullName evidence="4">Proteasome assembly chaperone family protein</fullName>
    </recommendedName>
</protein>
<organism evidence="2 3">
    <name type="scientific">Halogranum gelatinilyticum</name>
    <dbReference type="NCBI Taxonomy" id="660521"/>
    <lineage>
        <taxon>Archaea</taxon>
        <taxon>Methanobacteriati</taxon>
        <taxon>Methanobacteriota</taxon>
        <taxon>Stenosarchaea group</taxon>
        <taxon>Halobacteria</taxon>
        <taxon>Halobacteriales</taxon>
        <taxon>Haloferacaceae</taxon>
    </lineage>
</organism>
<accession>A0A1G9W6T3</accession>
<dbReference type="Gene3D" id="3.40.50.10900">
    <property type="entry name" value="PAC-like subunit"/>
    <property type="match status" value="1"/>
</dbReference>
<keyword evidence="3" id="KW-1185">Reference proteome</keyword>
<reference evidence="3" key="1">
    <citation type="submission" date="2016-10" db="EMBL/GenBank/DDBJ databases">
        <authorList>
            <person name="Varghese N."/>
            <person name="Submissions S."/>
        </authorList>
    </citation>
    <scope>NUCLEOTIDE SEQUENCE [LARGE SCALE GENOMIC DNA]</scope>
    <source>
        <strain evidence="3">CGMCC 1.10119</strain>
    </source>
</reference>
<dbReference type="Proteomes" id="UP000199451">
    <property type="component" value="Unassembled WGS sequence"/>
</dbReference>
<sequence>MARINVLADDVTLDEPMMVEGLPGVGLVGKIVADHLVDRFEMTHYANVHCDGIPRVAVYTESDTELRTPVRLYADEERDLLVLQSDVPIHPKAAGEFAGCIRSWFEEDGVVPIFLSGIGTDKGDSVPTLYGVATGEGRVLLDEADIGHPSEMGLVTGPTGALMNYVLEHGLTSVGLVVESDPQFPDPEAARVVIKKGIEPLADVEVPVDTLVEDAEEIRRAKEQFAKRMQDADDESTQAQPLRMYQ</sequence>
<evidence type="ECO:0000313" key="3">
    <source>
        <dbReference type="Proteomes" id="UP000199451"/>
    </source>
</evidence>
<evidence type="ECO:0008006" key="4">
    <source>
        <dbReference type="Google" id="ProtNLM"/>
    </source>
</evidence>
<dbReference type="RefSeq" id="WP_089698075.1">
    <property type="nucleotide sequence ID" value="NZ_FNHL01000003.1"/>
</dbReference>
<dbReference type="InterPro" id="IPR038389">
    <property type="entry name" value="PSMG2_sf"/>
</dbReference>
<dbReference type="InterPro" id="IPR019151">
    <property type="entry name" value="Proteasome_assmbl_chaperone_2"/>
</dbReference>
<feature type="region of interest" description="Disordered" evidence="1">
    <location>
        <begin position="224"/>
        <end position="246"/>
    </location>
</feature>
<dbReference type="OrthoDB" id="35908at2157"/>
<dbReference type="Pfam" id="PF09754">
    <property type="entry name" value="PAC2"/>
    <property type="match status" value="1"/>
</dbReference>
<gene>
    <name evidence="2" type="ORF">SAMN04487949_2641</name>
</gene>
<dbReference type="PANTHER" id="PTHR35610">
    <property type="entry name" value="3-ISOPROPYLMALATE DEHYDRATASE-RELATED"/>
    <property type="match status" value="1"/>
</dbReference>
<dbReference type="STRING" id="660521.SAMN04487949_2641"/>
<name>A0A1G9W6T3_9EURY</name>
<dbReference type="EMBL" id="FNHL01000003">
    <property type="protein sequence ID" value="SDM80242.1"/>
    <property type="molecule type" value="Genomic_DNA"/>
</dbReference>
<dbReference type="SUPFAM" id="SSF159659">
    <property type="entry name" value="Cgl1923-like"/>
    <property type="match status" value="1"/>
</dbReference>
<evidence type="ECO:0000313" key="2">
    <source>
        <dbReference type="EMBL" id="SDM80242.1"/>
    </source>
</evidence>
<evidence type="ECO:0000256" key="1">
    <source>
        <dbReference type="SAM" id="MobiDB-lite"/>
    </source>
</evidence>